<accession>A0A8T1UXW0</accession>
<evidence type="ECO:0000313" key="3">
    <source>
        <dbReference type="EMBL" id="KAG6971162.1"/>
    </source>
</evidence>
<dbReference type="VEuPathDB" id="FungiDB:PC110_g8431"/>
<sequence length="412" mass="45725">MLGFQYVVAKSRELSSVVERELSAASNRPTPFSSVSSTSTVEITAQNALPVAPESPEASGRNEGQAFLRAQQNLHAQASSNHQKLMNSGQELDAALGHARATLQAQAASEQFLAQNFYLVSRVRQQLAGVRSLVLKLAEEADEVENLLVQRCEENAARQNAEFAAKQQQELEKFETQIAQESEGRKRELLEMRRQRLASAFMNDLRTYQTLVAHHGDAAATEARMLKDDKEQVTLDEVELVVTADPDQLEAFYESGSEKDEEETQSPKFSSPPVPKELEEEEEKEDADDKTDNEAPADGEQAEEVIKQEAVETKDDKMEAKRGAAVSESELNKASKELHATKGAREHSDSLEFDPQVAEKIEALYEKHDGDINAIFQELDESPRKALKHPPTSAAEFGKKYAQGFYTMAEAK</sequence>
<comment type="caution">
    <text evidence="3">The sequence shown here is derived from an EMBL/GenBank/DDBJ whole genome shotgun (WGS) entry which is preliminary data.</text>
</comment>
<dbReference type="OrthoDB" id="119811at2759"/>
<evidence type="ECO:0000256" key="2">
    <source>
        <dbReference type="SAM" id="MobiDB-lite"/>
    </source>
</evidence>
<organism evidence="3 4">
    <name type="scientific">Phytophthora cactorum</name>
    <dbReference type="NCBI Taxonomy" id="29920"/>
    <lineage>
        <taxon>Eukaryota</taxon>
        <taxon>Sar</taxon>
        <taxon>Stramenopiles</taxon>
        <taxon>Oomycota</taxon>
        <taxon>Peronosporomycetes</taxon>
        <taxon>Peronosporales</taxon>
        <taxon>Peronosporaceae</taxon>
        <taxon>Phytophthora</taxon>
    </lineage>
</organism>
<feature type="region of interest" description="Disordered" evidence="2">
    <location>
        <begin position="254"/>
        <end position="354"/>
    </location>
</feature>
<feature type="compositionally biased region" description="Acidic residues" evidence="2">
    <location>
        <begin position="278"/>
        <end position="303"/>
    </location>
</feature>
<dbReference type="Proteomes" id="UP000688947">
    <property type="component" value="Unassembled WGS sequence"/>
</dbReference>
<gene>
    <name evidence="3" type="ORF">JG687_00002220</name>
</gene>
<proteinExistence type="predicted"/>
<feature type="coiled-coil region" evidence="1">
    <location>
        <begin position="149"/>
        <end position="184"/>
    </location>
</feature>
<evidence type="ECO:0000256" key="1">
    <source>
        <dbReference type="SAM" id="Coils"/>
    </source>
</evidence>
<protein>
    <submittedName>
        <fullName evidence="3">Uncharacterized protein</fullName>
    </submittedName>
</protein>
<feature type="compositionally biased region" description="Basic and acidic residues" evidence="2">
    <location>
        <begin position="330"/>
        <end position="350"/>
    </location>
</feature>
<reference evidence="3" key="1">
    <citation type="submission" date="2021-01" db="EMBL/GenBank/DDBJ databases">
        <title>Phytophthora aleatoria, a newly-described species from Pinus radiata is distinct from Phytophthora cactorum isolates based on comparative genomics.</title>
        <authorList>
            <person name="Mcdougal R."/>
            <person name="Panda P."/>
            <person name="Williams N."/>
            <person name="Studholme D.J."/>
        </authorList>
    </citation>
    <scope>NUCLEOTIDE SEQUENCE</scope>
    <source>
        <strain evidence="3">NZFS 3830</strain>
    </source>
</reference>
<evidence type="ECO:0000313" key="4">
    <source>
        <dbReference type="Proteomes" id="UP000688947"/>
    </source>
</evidence>
<keyword evidence="1" id="KW-0175">Coiled coil</keyword>
<name>A0A8T1UXW0_9STRA</name>
<dbReference type="AlphaFoldDB" id="A0A8T1UXW0"/>
<feature type="compositionally biased region" description="Basic and acidic residues" evidence="2">
    <location>
        <begin position="304"/>
        <end position="322"/>
    </location>
</feature>
<dbReference type="EMBL" id="JAENGZ010000058">
    <property type="protein sequence ID" value="KAG6971162.1"/>
    <property type="molecule type" value="Genomic_DNA"/>
</dbReference>